<evidence type="ECO:0000313" key="3">
    <source>
        <dbReference type="Proteomes" id="UP000189670"/>
    </source>
</evidence>
<organism evidence="2 3">
    <name type="scientific">Candidatus Magnetoglobus multicellularis str. Araruama</name>
    <dbReference type="NCBI Taxonomy" id="890399"/>
    <lineage>
        <taxon>Bacteria</taxon>
        <taxon>Pseudomonadati</taxon>
        <taxon>Thermodesulfobacteriota</taxon>
        <taxon>Desulfobacteria</taxon>
        <taxon>Desulfobacterales</taxon>
        <taxon>Desulfobacteraceae</taxon>
        <taxon>Candidatus Magnetoglobus</taxon>
    </lineage>
</organism>
<name>A0A1V1P3L1_9BACT</name>
<proteinExistence type="predicted"/>
<sequence length="193" mass="22625">MTLMKLSYTDETESSVNEKKLHELLYQHSISNNKGNLYMDTSKEFIYQNIMQFIGCQQRIYDLRLSGNEFIQSSFYEQLDEFINTELERFNPQQSKIPLKDCPILKVDYAFEFCIKPFYLFGVNNKDKANNSAIALIEFQKANLPFISLIVHEDIQKLSDIDQIHLTQNADKQFPTLDVFKQFGVSAFERLSF</sequence>
<dbReference type="EMBL" id="ATBP01000672">
    <property type="protein sequence ID" value="ETR69325.1"/>
    <property type="molecule type" value="Genomic_DNA"/>
</dbReference>
<accession>A0A1V1P3L1</accession>
<comment type="caution">
    <text evidence="2">The sequence shown here is derived from an EMBL/GenBank/DDBJ whole genome shotgun (WGS) entry which is preliminary data.</text>
</comment>
<dbReference type="Proteomes" id="UP000189670">
    <property type="component" value="Unassembled WGS sequence"/>
</dbReference>
<evidence type="ECO:0000313" key="2">
    <source>
        <dbReference type="EMBL" id="ETR69325.1"/>
    </source>
</evidence>
<evidence type="ECO:0000259" key="1">
    <source>
        <dbReference type="Pfam" id="PF08861"/>
    </source>
</evidence>
<dbReference type="InterPro" id="IPR014960">
    <property type="entry name" value="DUF1828"/>
</dbReference>
<dbReference type="AlphaFoldDB" id="A0A1V1P3L1"/>
<protein>
    <recommendedName>
        <fullName evidence="1">DUF1828 domain-containing protein</fullName>
    </recommendedName>
</protein>
<dbReference type="Pfam" id="PF08861">
    <property type="entry name" value="DUF1828"/>
    <property type="match status" value="1"/>
</dbReference>
<gene>
    <name evidence="2" type="ORF">OMM_03999</name>
</gene>
<feature type="domain" description="DUF1828" evidence="1">
    <location>
        <begin position="2"/>
        <end position="60"/>
    </location>
</feature>
<reference evidence="3" key="1">
    <citation type="submission" date="2012-11" db="EMBL/GenBank/DDBJ databases">
        <authorList>
            <person name="Lucero-Rivera Y.E."/>
            <person name="Tovar-Ramirez D."/>
        </authorList>
    </citation>
    <scope>NUCLEOTIDE SEQUENCE [LARGE SCALE GENOMIC DNA]</scope>
    <source>
        <strain evidence="3">Araruama</strain>
    </source>
</reference>